<keyword evidence="6" id="KW-0862">Zinc</keyword>
<evidence type="ECO:0000256" key="5">
    <source>
        <dbReference type="ARBA" id="ARBA00022801"/>
    </source>
</evidence>
<feature type="domain" description="Peptidase M16 C-terminal" evidence="10">
    <location>
        <begin position="264"/>
        <end position="432"/>
    </location>
</feature>
<feature type="domain" description="Peptidase M16 N-terminal" evidence="9">
    <location>
        <begin position="109"/>
        <end position="246"/>
    </location>
</feature>
<dbReference type="InterPro" id="IPR011765">
    <property type="entry name" value="Pept_M16_N"/>
</dbReference>
<proteinExistence type="predicted"/>
<dbReference type="InterPro" id="IPR007863">
    <property type="entry name" value="Peptidase_M16_C"/>
</dbReference>
<dbReference type="GO" id="GO:0005739">
    <property type="term" value="C:mitochondrion"/>
    <property type="evidence" value="ECO:0007669"/>
    <property type="project" value="UniProtKB-SubCell"/>
</dbReference>
<keyword evidence="4" id="KW-0479">Metal-binding</keyword>
<evidence type="ECO:0000256" key="3">
    <source>
        <dbReference type="ARBA" id="ARBA00022670"/>
    </source>
</evidence>
<dbReference type="Pfam" id="PF05193">
    <property type="entry name" value="Peptidase_M16_C"/>
    <property type="match status" value="1"/>
</dbReference>
<evidence type="ECO:0000256" key="7">
    <source>
        <dbReference type="ARBA" id="ARBA00023049"/>
    </source>
</evidence>
<organism evidence="11">
    <name type="scientific">Papilio xuthus</name>
    <name type="common">Asian swallowtail butterfly</name>
    <dbReference type="NCBI Taxonomy" id="66420"/>
    <lineage>
        <taxon>Eukaryota</taxon>
        <taxon>Metazoa</taxon>
        <taxon>Ecdysozoa</taxon>
        <taxon>Arthropoda</taxon>
        <taxon>Hexapoda</taxon>
        <taxon>Insecta</taxon>
        <taxon>Pterygota</taxon>
        <taxon>Neoptera</taxon>
        <taxon>Endopterygota</taxon>
        <taxon>Lepidoptera</taxon>
        <taxon>Glossata</taxon>
        <taxon>Ditrysia</taxon>
        <taxon>Papilionoidea</taxon>
        <taxon>Papilionidae</taxon>
        <taxon>Papilioninae</taxon>
        <taxon>Papilio</taxon>
    </lineage>
</organism>
<evidence type="ECO:0000256" key="8">
    <source>
        <dbReference type="ARBA" id="ARBA00023128"/>
    </source>
</evidence>
<dbReference type="PANTHER" id="PTHR11851">
    <property type="entry name" value="METALLOPROTEASE"/>
    <property type="match status" value="1"/>
</dbReference>
<dbReference type="GeneID" id="106113584"/>
<protein>
    <submittedName>
        <fullName evidence="11">Cytochrome b-c1 complex subunit 1, mitochondrial-like</fullName>
    </submittedName>
</protein>
<comment type="cofactor">
    <cofactor evidence="1">
        <name>Zn(2+)</name>
        <dbReference type="ChEBI" id="CHEBI:29105"/>
    </cofactor>
</comment>
<evidence type="ECO:0000313" key="11">
    <source>
        <dbReference type="RefSeq" id="XP_013161871.1"/>
    </source>
</evidence>
<keyword evidence="3" id="KW-0645">Protease</keyword>
<dbReference type="GO" id="GO:0006627">
    <property type="term" value="P:protein processing involved in protein targeting to mitochondrion"/>
    <property type="evidence" value="ECO:0007669"/>
    <property type="project" value="TreeGrafter"/>
</dbReference>
<accession>A0AAJ6YZ24</accession>
<dbReference type="Proteomes" id="UP000694872">
    <property type="component" value="Unplaced"/>
</dbReference>
<dbReference type="SUPFAM" id="SSF63411">
    <property type="entry name" value="LuxS/MPP-like metallohydrolase"/>
    <property type="match status" value="2"/>
</dbReference>
<dbReference type="AlphaFoldDB" id="A0AAJ6YZ24"/>
<name>A0AAJ6YZ24_PAPXU</name>
<dbReference type="Pfam" id="PF00675">
    <property type="entry name" value="Peptidase_M16"/>
    <property type="match status" value="1"/>
</dbReference>
<keyword evidence="8" id="KW-0496">Mitochondrion</keyword>
<evidence type="ECO:0000256" key="4">
    <source>
        <dbReference type="ARBA" id="ARBA00022723"/>
    </source>
</evidence>
<evidence type="ECO:0000256" key="6">
    <source>
        <dbReference type="ARBA" id="ARBA00022833"/>
    </source>
</evidence>
<evidence type="ECO:0000256" key="1">
    <source>
        <dbReference type="ARBA" id="ARBA00001947"/>
    </source>
</evidence>
<dbReference type="InterPro" id="IPR050361">
    <property type="entry name" value="MPP/UQCRC_Complex"/>
</dbReference>
<comment type="subcellular location">
    <subcellularLocation>
        <location evidence="2">Mitochondrion</location>
    </subcellularLocation>
</comment>
<sequence>MNNQESTLHALTALKRFMEDAAERGQGAIAISLDITNAFGSLLFAVIEEALRWQMARRYYTSYRRLARLKGPCVKETISYKNIIRNLPQIEISKLSNGLTIGTQGRASAHATLGLYVNAGPRYESAEEHGITHFFEHIAFQSTKTRSKTELRSAMSSAGAYFNSFTTREMTVYFTQCLSPDVPQILGILFECIFNNKLEYTIIEAQKHILSLEIQEYEKNYSDILFDYLHMSAFQGTPLEQSVLGPCDNVTTFNSKLLSRILYQRFTPRNMVVTAIGGVEHNEIVELSNKYLSKMVHVERDEVAQCRYTGADLRYRNDDQPMAHVAVAMEGPSYCHADYNVMTLAKEVVGGWDKAQLGGLAHGSSVARAASHNICDSYKSFYIAYKDTALWGAYFVGSRLGLDDMVSVLQYEWMNLCNMITEEQLDRAKNQLKTKWLSTSESTVRTSHRVGRSLLYRGCHLPVFKGIDVIENITVQDVKSVCYKYLYDKCPVVAATGPTETLTDYARLRSGTYWLRL</sequence>
<dbReference type="RefSeq" id="XP_013161871.1">
    <property type="nucleotide sequence ID" value="XM_013306417.1"/>
</dbReference>
<reference evidence="11" key="1">
    <citation type="submission" date="2025-08" db="UniProtKB">
        <authorList>
            <consortium name="RefSeq"/>
        </authorList>
    </citation>
    <scope>IDENTIFICATION</scope>
</reference>
<keyword evidence="7" id="KW-0482">Metalloprotease</keyword>
<dbReference type="Gene3D" id="3.30.830.10">
    <property type="entry name" value="Metalloenzyme, LuxS/M16 peptidase-like"/>
    <property type="match status" value="2"/>
</dbReference>
<gene>
    <name evidence="11" type="primary">LOC106113584</name>
</gene>
<dbReference type="GO" id="GO:0046872">
    <property type="term" value="F:metal ion binding"/>
    <property type="evidence" value="ECO:0007669"/>
    <property type="project" value="UniProtKB-KW"/>
</dbReference>
<dbReference type="GO" id="GO:0004222">
    <property type="term" value="F:metalloendopeptidase activity"/>
    <property type="evidence" value="ECO:0007669"/>
    <property type="project" value="TreeGrafter"/>
</dbReference>
<dbReference type="PANTHER" id="PTHR11851:SF149">
    <property type="entry name" value="GH01077P"/>
    <property type="match status" value="1"/>
</dbReference>
<dbReference type="InterPro" id="IPR011249">
    <property type="entry name" value="Metalloenz_LuxS/M16"/>
</dbReference>
<evidence type="ECO:0000259" key="10">
    <source>
        <dbReference type="Pfam" id="PF05193"/>
    </source>
</evidence>
<dbReference type="KEGG" id="pxu:106113584"/>
<keyword evidence="5" id="KW-0378">Hydrolase</keyword>
<evidence type="ECO:0000256" key="2">
    <source>
        <dbReference type="ARBA" id="ARBA00004173"/>
    </source>
</evidence>
<evidence type="ECO:0000259" key="9">
    <source>
        <dbReference type="Pfam" id="PF00675"/>
    </source>
</evidence>